<accession>A0A6M3LAE8</accession>
<dbReference type="InterPro" id="IPR035198">
    <property type="entry name" value="SU10_MCP"/>
</dbReference>
<name>A0A6M3LAE8_9ZZZZ</name>
<dbReference type="AlphaFoldDB" id="A0A6M3LAE8"/>
<gene>
    <name evidence="1" type="ORF">MM415B03227_0004</name>
</gene>
<dbReference type="EMBL" id="MT143025">
    <property type="protein sequence ID" value="QJA91936.1"/>
    <property type="molecule type" value="Genomic_DNA"/>
</dbReference>
<sequence length="289" mass="31967">MEDLLDVIGDVSPDETPLMTLFGTSESRGTLHEWLKYNVSRPSSVDSDWEGEDTSFADLTQPSRTSNVTHIMKQPIQVSRTERKVNVAGMGDPYAFQKADALRQLKMKMEYAILNSTRASGSSGTARTMTGVDAFITSVVTARNSGTSFSELELNDMTADAYTAVRADKVFDLVLCTVKIKQAIAGFGGNSTRYIDAAEKRLTKDILVYDSAVGSHRILHHRDVRDSAGSTTVYGLREDLHKVAYFDKPMFEELGKVGDADRGHWVTEFTLEVLEEKADLKRTGYSQNG</sequence>
<dbReference type="Pfam" id="PF17236">
    <property type="entry name" value="SU10_MCP"/>
    <property type="match status" value="1"/>
</dbReference>
<evidence type="ECO:0000313" key="1">
    <source>
        <dbReference type="EMBL" id="QJA91936.1"/>
    </source>
</evidence>
<proteinExistence type="predicted"/>
<protein>
    <submittedName>
        <fullName evidence="1">Putative major capsid protein</fullName>
    </submittedName>
</protein>
<reference evidence="1" key="1">
    <citation type="submission" date="2020-03" db="EMBL/GenBank/DDBJ databases">
        <title>The deep terrestrial virosphere.</title>
        <authorList>
            <person name="Holmfeldt K."/>
            <person name="Nilsson E."/>
            <person name="Simone D."/>
            <person name="Lopez-Fernandez M."/>
            <person name="Wu X."/>
            <person name="de Brujin I."/>
            <person name="Lundin D."/>
            <person name="Andersson A."/>
            <person name="Bertilsson S."/>
            <person name="Dopson M."/>
        </authorList>
    </citation>
    <scope>NUCLEOTIDE SEQUENCE</scope>
    <source>
        <strain evidence="1">MM415B03227</strain>
    </source>
</reference>
<organism evidence="1">
    <name type="scientific">viral metagenome</name>
    <dbReference type="NCBI Taxonomy" id="1070528"/>
    <lineage>
        <taxon>unclassified sequences</taxon>
        <taxon>metagenomes</taxon>
        <taxon>organismal metagenomes</taxon>
    </lineage>
</organism>